<dbReference type="STRING" id="6832.A0A553NQ95"/>
<dbReference type="PROSITE" id="PS50262">
    <property type="entry name" value="G_PROTEIN_RECEP_F1_2"/>
    <property type="match status" value="1"/>
</dbReference>
<evidence type="ECO:0000256" key="8">
    <source>
        <dbReference type="ARBA" id="ARBA00023224"/>
    </source>
</evidence>
<evidence type="ECO:0000256" key="9">
    <source>
        <dbReference type="ARBA" id="ARBA00023305"/>
    </source>
</evidence>
<dbReference type="Gene3D" id="1.20.1070.10">
    <property type="entry name" value="Rhodopsin 7-helix transmembrane proteins"/>
    <property type="match status" value="2"/>
</dbReference>
<comment type="caution">
    <text evidence="12">The sequence shown here is derived from an EMBL/GenBank/DDBJ whole genome shotgun (WGS) entry which is preliminary data.</text>
</comment>
<keyword evidence="9" id="KW-0844">Vision</keyword>
<keyword evidence="3 10" id="KW-0812">Transmembrane</keyword>
<sequence>MLVIHLAMNGSNLSAWLKDVGSEDFISLVPNHWLEQAAPSSTLTSFIGVIFLIFCLINNVCTILLILSLARNPKLRTNSNKLLMSLTMADFVLLSGGHLIVIQSFAGFPILGKLGCRICGFVGTVGALAEIWSLTAIAVDRLKAIYHPLQKKKRLNKKEALVIGCSFDSFSTEWSDRSYILVLVLVAWCLPMGVLCQCYFRIFYAVRGGIFNWTELPDAAEDQRRRIERTLAKMVSCLLLLWFVSWTPYAILSLWTMFFQARGLTPTLALLPTILCKVSATLNGFTYGVRLPKFEKEIKRMLNCAVSPSHQHSRRNTTCIPKSRAQLGEGRKSLESLDNFDSECQVARNIVSSSADEVTLGKTMESRNTAYSLIGTRGSKKAASKSTQDRPLCKPLTQVYSDGKDRNYVLTWTTTIPTKGSGIAASKLNHDPAKIEVLNLTHVVQGDEMSEKGALKSRLKNCQNLKTEVESDF</sequence>
<keyword evidence="6 10" id="KW-0472">Membrane</keyword>
<feature type="transmembrane region" description="Helical" evidence="10">
    <location>
        <begin position="46"/>
        <end position="70"/>
    </location>
</feature>
<keyword evidence="7" id="KW-0675">Receptor</keyword>
<dbReference type="OMA" id="RERTIYC"/>
<reference evidence="12 13" key="1">
    <citation type="journal article" date="2018" name="Nat. Ecol. Evol.">
        <title>Genomic signatures of mitonuclear coevolution across populations of Tigriopus californicus.</title>
        <authorList>
            <person name="Barreto F.S."/>
            <person name="Watson E.T."/>
            <person name="Lima T.G."/>
            <person name="Willett C.S."/>
            <person name="Edmands S."/>
            <person name="Li W."/>
            <person name="Burton R.S."/>
        </authorList>
    </citation>
    <scope>NUCLEOTIDE SEQUENCE [LARGE SCALE GENOMIC DNA]</scope>
    <source>
        <strain evidence="12 13">San Diego</strain>
    </source>
</reference>
<feature type="domain" description="G-protein coupled receptors family 1 profile" evidence="11">
    <location>
        <begin position="61"/>
        <end position="287"/>
    </location>
</feature>
<evidence type="ECO:0000256" key="5">
    <source>
        <dbReference type="ARBA" id="ARBA00023040"/>
    </source>
</evidence>
<organism evidence="12 13">
    <name type="scientific">Tigriopus californicus</name>
    <name type="common">Marine copepod</name>
    <dbReference type="NCBI Taxonomy" id="6832"/>
    <lineage>
        <taxon>Eukaryota</taxon>
        <taxon>Metazoa</taxon>
        <taxon>Ecdysozoa</taxon>
        <taxon>Arthropoda</taxon>
        <taxon>Crustacea</taxon>
        <taxon>Multicrustacea</taxon>
        <taxon>Hexanauplia</taxon>
        <taxon>Copepoda</taxon>
        <taxon>Harpacticoida</taxon>
        <taxon>Harpacticidae</taxon>
        <taxon>Tigriopus</taxon>
    </lineage>
</organism>
<dbReference type="GO" id="GO:0007601">
    <property type="term" value="P:visual perception"/>
    <property type="evidence" value="ECO:0007669"/>
    <property type="project" value="UniProtKB-KW"/>
</dbReference>
<dbReference type="PANTHER" id="PTHR24240">
    <property type="entry name" value="OPSIN"/>
    <property type="match status" value="1"/>
</dbReference>
<comment type="subcellular location">
    <subcellularLocation>
        <location evidence="1">Membrane</location>
        <topology evidence="1">Multi-pass membrane protein</topology>
    </subcellularLocation>
</comment>
<dbReference type="InterPro" id="IPR050125">
    <property type="entry name" value="GPCR_opsins"/>
</dbReference>
<evidence type="ECO:0000256" key="6">
    <source>
        <dbReference type="ARBA" id="ARBA00023136"/>
    </source>
</evidence>
<dbReference type="Pfam" id="PF00001">
    <property type="entry name" value="7tm_1"/>
    <property type="match status" value="2"/>
</dbReference>
<evidence type="ECO:0000256" key="1">
    <source>
        <dbReference type="ARBA" id="ARBA00004141"/>
    </source>
</evidence>
<dbReference type="GO" id="GO:0016020">
    <property type="term" value="C:membrane"/>
    <property type="evidence" value="ECO:0007669"/>
    <property type="project" value="UniProtKB-SubCell"/>
</dbReference>
<keyword evidence="4 10" id="KW-1133">Transmembrane helix</keyword>
<evidence type="ECO:0000256" key="10">
    <source>
        <dbReference type="SAM" id="Phobius"/>
    </source>
</evidence>
<evidence type="ECO:0000256" key="7">
    <source>
        <dbReference type="ARBA" id="ARBA00023170"/>
    </source>
</evidence>
<dbReference type="EMBL" id="VCGU01000011">
    <property type="protein sequence ID" value="TRY67584.1"/>
    <property type="molecule type" value="Genomic_DNA"/>
</dbReference>
<protein>
    <recommendedName>
        <fullName evidence="11">G-protein coupled receptors family 1 profile domain-containing protein</fullName>
    </recommendedName>
</protein>
<evidence type="ECO:0000313" key="13">
    <source>
        <dbReference type="Proteomes" id="UP000318571"/>
    </source>
</evidence>
<dbReference type="Proteomes" id="UP000318571">
    <property type="component" value="Chromosome 4"/>
</dbReference>
<evidence type="ECO:0000256" key="3">
    <source>
        <dbReference type="ARBA" id="ARBA00022692"/>
    </source>
</evidence>
<feature type="transmembrane region" description="Helical" evidence="10">
    <location>
        <begin position="234"/>
        <end position="258"/>
    </location>
</feature>
<comment type="similarity">
    <text evidence="2">Belongs to the G-protein coupled receptor 1 family.</text>
</comment>
<dbReference type="InterPro" id="IPR000276">
    <property type="entry name" value="GPCR_Rhodpsn"/>
</dbReference>
<keyword evidence="13" id="KW-1185">Reference proteome</keyword>
<dbReference type="InterPro" id="IPR017452">
    <property type="entry name" value="GPCR_Rhodpsn_7TM"/>
</dbReference>
<evidence type="ECO:0000259" key="11">
    <source>
        <dbReference type="PROSITE" id="PS50262"/>
    </source>
</evidence>
<dbReference type="SUPFAM" id="SSF81321">
    <property type="entry name" value="Family A G protein-coupled receptor-like"/>
    <property type="match status" value="1"/>
</dbReference>
<dbReference type="PRINTS" id="PR00237">
    <property type="entry name" value="GPCRRHODOPSN"/>
</dbReference>
<accession>A0A553NQ95</accession>
<proteinExistence type="inferred from homology"/>
<gene>
    <name evidence="12" type="ORF">TCAL_08042</name>
</gene>
<keyword evidence="8" id="KW-0807">Transducer</keyword>
<feature type="transmembrane region" description="Helical" evidence="10">
    <location>
        <begin position="82"/>
        <end position="105"/>
    </location>
</feature>
<evidence type="ECO:0000256" key="4">
    <source>
        <dbReference type="ARBA" id="ARBA00022989"/>
    </source>
</evidence>
<evidence type="ECO:0000256" key="2">
    <source>
        <dbReference type="ARBA" id="ARBA00010663"/>
    </source>
</evidence>
<keyword evidence="9" id="KW-0716">Sensory transduction</keyword>
<feature type="transmembrane region" description="Helical" evidence="10">
    <location>
        <begin position="179"/>
        <end position="200"/>
    </location>
</feature>
<keyword evidence="5" id="KW-0297">G-protein coupled receptor</keyword>
<evidence type="ECO:0000313" key="12">
    <source>
        <dbReference type="EMBL" id="TRY67584.1"/>
    </source>
</evidence>
<name>A0A553NQ95_TIGCA</name>
<dbReference type="AlphaFoldDB" id="A0A553NQ95"/>
<dbReference type="GO" id="GO:0004930">
    <property type="term" value="F:G protein-coupled receptor activity"/>
    <property type="evidence" value="ECO:0007669"/>
    <property type="project" value="UniProtKB-KW"/>
</dbReference>
<feature type="transmembrane region" description="Helical" evidence="10">
    <location>
        <begin position="270"/>
        <end position="291"/>
    </location>
</feature>